<reference evidence="1 2" key="1">
    <citation type="submission" date="2018-06" db="EMBL/GenBank/DDBJ databases">
        <authorList>
            <consortium name="Pathogen Informatics"/>
            <person name="Doyle S."/>
        </authorList>
    </citation>
    <scope>NUCLEOTIDE SEQUENCE [LARGE SCALE GENOMIC DNA]</scope>
    <source>
        <strain evidence="1 2">NCTC13292</strain>
    </source>
</reference>
<dbReference type="RefSeq" id="WP_115220804.1">
    <property type="nucleotide sequence ID" value="NZ_CAXYJE010000011.1"/>
</dbReference>
<sequence length="144" mass="17357">MYSDELFDQKFDECANEWNKIIVPYYNNFLDYIKTCDPRSPMIFRYVEQGWTHYAYLHRNLAEKIYTELKVVEDELSPQQKARYNELVTFMKKSLTDDKQTFNQIVQARKRQLNNPLPMPILEEQIEANQIFPDNAIYHSISFE</sequence>
<protein>
    <submittedName>
        <fullName evidence="1">Uncharacterized protein</fullName>
    </submittedName>
</protein>
<dbReference type="OrthoDB" id="5638815at2"/>
<dbReference type="EMBL" id="UGOA01000001">
    <property type="protein sequence ID" value="STX41558.1"/>
    <property type="molecule type" value="Genomic_DNA"/>
</dbReference>
<evidence type="ECO:0000313" key="2">
    <source>
        <dbReference type="Proteomes" id="UP000254677"/>
    </source>
</evidence>
<evidence type="ECO:0000313" key="1">
    <source>
        <dbReference type="EMBL" id="STX41558.1"/>
    </source>
</evidence>
<name>A0A378J2R0_9GAMM</name>
<accession>A0A378J2R0</accession>
<dbReference type="AlphaFoldDB" id="A0A378J2R0"/>
<dbReference type="Proteomes" id="UP000254677">
    <property type="component" value="Unassembled WGS sequence"/>
</dbReference>
<proteinExistence type="predicted"/>
<organism evidence="1 2">
    <name type="scientific">Legionella donaldsonii</name>
    <dbReference type="NCBI Taxonomy" id="45060"/>
    <lineage>
        <taxon>Bacteria</taxon>
        <taxon>Pseudomonadati</taxon>
        <taxon>Pseudomonadota</taxon>
        <taxon>Gammaproteobacteria</taxon>
        <taxon>Legionellales</taxon>
        <taxon>Legionellaceae</taxon>
        <taxon>Legionella</taxon>
    </lineage>
</organism>
<gene>
    <name evidence="1" type="ORF">NCTC13292_01038</name>
</gene>
<keyword evidence="2" id="KW-1185">Reference proteome</keyword>